<feature type="region of interest" description="Disordered" evidence="1">
    <location>
        <begin position="1"/>
        <end position="62"/>
    </location>
</feature>
<feature type="region of interest" description="Disordered" evidence="1">
    <location>
        <begin position="79"/>
        <end position="106"/>
    </location>
</feature>
<reference evidence="2" key="1">
    <citation type="journal article" date="2010" name="Science">
        <title>Plasticity of animal genome architecture unmasked by rapid evolution of a pelagic tunicate.</title>
        <authorList>
            <person name="Denoeud F."/>
            <person name="Henriet S."/>
            <person name="Mungpakdee S."/>
            <person name="Aury J.M."/>
            <person name="Da Silva C."/>
            <person name="Brinkmann H."/>
            <person name="Mikhaleva J."/>
            <person name="Olsen L.C."/>
            <person name="Jubin C."/>
            <person name="Canestro C."/>
            <person name="Bouquet J.M."/>
            <person name="Danks G."/>
            <person name="Poulain J."/>
            <person name="Campsteijn C."/>
            <person name="Adamski M."/>
            <person name="Cross I."/>
            <person name="Yadetie F."/>
            <person name="Muffato M."/>
            <person name="Louis A."/>
            <person name="Butcher S."/>
            <person name="Tsagkogeorga G."/>
            <person name="Konrad A."/>
            <person name="Singh S."/>
            <person name="Jensen M.F."/>
            <person name="Cong E.H."/>
            <person name="Eikeseth-Otteraa H."/>
            <person name="Noel B."/>
            <person name="Anthouard V."/>
            <person name="Porcel B.M."/>
            <person name="Kachouri-Lafond R."/>
            <person name="Nishino A."/>
            <person name="Ugolini M."/>
            <person name="Chourrout P."/>
            <person name="Nishida H."/>
            <person name="Aasland R."/>
            <person name="Huzurbazar S."/>
            <person name="Westhof E."/>
            <person name="Delsuc F."/>
            <person name="Lehrach H."/>
            <person name="Reinhardt R."/>
            <person name="Weissenbach J."/>
            <person name="Roy S.W."/>
            <person name="Artiguenave F."/>
            <person name="Postlethwait J.H."/>
            <person name="Manak J.R."/>
            <person name="Thompson E.M."/>
            <person name="Jaillon O."/>
            <person name="Du Pasquier L."/>
            <person name="Boudinot P."/>
            <person name="Liberles D.A."/>
            <person name="Volff J.N."/>
            <person name="Philippe H."/>
            <person name="Lenhard B."/>
            <person name="Roest Crollius H."/>
            <person name="Wincker P."/>
            <person name="Chourrout D."/>
        </authorList>
    </citation>
    <scope>NUCLEOTIDE SEQUENCE [LARGE SCALE GENOMIC DNA]</scope>
</reference>
<evidence type="ECO:0000313" key="2">
    <source>
        <dbReference type="EMBL" id="CBY24312.1"/>
    </source>
</evidence>
<gene>
    <name evidence="2" type="ORF">GSOID_T00009665001</name>
</gene>
<dbReference type="AlphaFoldDB" id="E4XFC4"/>
<evidence type="ECO:0000256" key="1">
    <source>
        <dbReference type="SAM" id="MobiDB-lite"/>
    </source>
</evidence>
<dbReference type="Proteomes" id="UP000001307">
    <property type="component" value="Unassembled WGS sequence"/>
</dbReference>
<proteinExistence type="predicted"/>
<dbReference type="EMBL" id="FN653044">
    <property type="protein sequence ID" value="CBY24312.1"/>
    <property type="molecule type" value="Genomic_DNA"/>
</dbReference>
<keyword evidence="3" id="KW-1185">Reference proteome</keyword>
<protein>
    <submittedName>
        <fullName evidence="2">Uncharacterized protein</fullName>
    </submittedName>
</protein>
<feature type="compositionally biased region" description="Polar residues" evidence="1">
    <location>
        <begin position="95"/>
        <end position="106"/>
    </location>
</feature>
<accession>E4XFC4</accession>
<name>E4XFC4_OIKDI</name>
<dbReference type="InParanoid" id="E4XFC4"/>
<feature type="compositionally biased region" description="Polar residues" evidence="1">
    <location>
        <begin position="11"/>
        <end position="23"/>
    </location>
</feature>
<evidence type="ECO:0000313" key="3">
    <source>
        <dbReference type="Proteomes" id="UP000001307"/>
    </source>
</evidence>
<sequence length="134" mass="14832">MASVNVPELTPMSSIPTQMQSTPDIRRRSSSPVTRAVDVPSLADMSRIDPPQMDDSPKSSVSERELLLRNMLQKVLVTQANDPPLKKPVAAGDMSKTSSNPNLKSQLNTLLRSETLSQKERKLVEKFCKILDSK</sequence>
<organism evidence="2">
    <name type="scientific">Oikopleura dioica</name>
    <name type="common">Tunicate</name>
    <dbReference type="NCBI Taxonomy" id="34765"/>
    <lineage>
        <taxon>Eukaryota</taxon>
        <taxon>Metazoa</taxon>
        <taxon>Chordata</taxon>
        <taxon>Tunicata</taxon>
        <taxon>Appendicularia</taxon>
        <taxon>Copelata</taxon>
        <taxon>Oikopleuridae</taxon>
        <taxon>Oikopleura</taxon>
    </lineage>
</organism>